<feature type="domain" description="MAM" evidence="11">
    <location>
        <begin position="892"/>
        <end position="1049"/>
    </location>
</feature>
<feature type="compositionally biased region" description="Low complexity" evidence="9">
    <location>
        <begin position="1579"/>
        <end position="1594"/>
    </location>
</feature>
<evidence type="ECO:0000256" key="8">
    <source>
        <dbReference type="ARBA" id="ARBA00067986"/>
    </source>
</evidence>
<keyword evidence="3" id="KW-0677">Repeat</keyword>
<dbReference type="Pfam" id="PF01826">
    <property type="entry name" value="TIL"/>
    <property type="match status" value="2"/>
</dbReference>
<feature type="compositionally biased region" description="Basic and acidic residues" evidence="9">
    <location>
        <begin position="1908"/>
        <end position="1926"/>
    </location>
</feature>
<evidence type="ECO:0000256" key="9">
    <source>
        <dbReference type="SAM" id="MobiDB-lite"/>
    </source>
</evidence>
<evidence type="ECO:0000256" key="4">
    <source>
        <dbReference type="ARBA" id="ARBA00023157"/>
    </source>
</evidence>
<feature type="domain" description="MAM" evidence="11">
    <location>
        <begin position="1076"/>
        <end position="1232"/>
    </location>
</feature>
<feature type="compositionally biased region" description="Low complexity" evidence="9">
    <location>
        <begin position="1507"/>
        <end position="1527"/>
    </location>
</feature>
<dbReference type="EMBL" id="JAUZQC010000014">
    <property type="protein sequence ID" value="KAK5859922.1"/>
    <property type="molecule type" value="Genomic_DNA"/>
</dbReference>
<gene>
    <name evidence="13" type="ORF">PBY51_021438</name>
</gene>
<dbReference type="InterPro" id="IPR050780">
    <property type="entry name" value="Mucin_vWF_Thrombospondin_sf"/>
</dbReference>
<keyword evidence="2" id="KW-1003">Cell membrane</keyword>
<evidence type="ECO:0000259" key="12">
    <source>
        <dbReference type="PROSITE" id="PS51233"/>
    </source>
</evidence>
<dbReference type="FunFam" id="2.10.25.10:FF:000055">
    <property type="entry name" value="alpha-tectorin isoform X1"/>
    <property type="match status" value="1"/>
</dbReference>
<dbReference type="SMART" id="SM00216">
    <property type="entry name" value="VWD"/>
    <property type="match status" value="3"/>
</dbReference>
<feature type="domain" description="VWFD" evidence="12">
    <location>
        <begin position="215"/>
        <end position="395"/>
    </location>
</feature>
<feature type="compositionally biased region" description="Pro residues" evidence="9">
    <location>
        <begin position="1685"/>
        <end position="1695"/>
    </location>
</feature>
<dbReference type="InterPro" id="IPR036084">
    <property type="entry name" value="Ser_inhib-like_sf"/>
</dbReference>
<evidence type="ECO:0000256" key="7">
    <source>
        <dbReference type="ARBA" id="ARBA00065625"/>
    </source>
</evidence>
<dbReference type="Gene3D" id="2.60.120.200">
    <property type="match status" value="4"/>
</dbReference>
<evidence type="ECO:0000313" key="13">
    <source>
        <dbReference type="EMBL" id="KAK5859922.1"/>
    </source>
</evidence>
<feature type="region of interest" description="Disordered" evidence="9">
    <location>
        <begin position="2014"/>
        <end position="2035"/>
    </location>
</feature>
<keyword evidence="2" id="KW-0472">Membrane</keyword>
<evidence type="ECO:0000256" key="6">
    <source>
        <dbReference type="ARBA" id="ARBA00057483"/>
    </source>
</evidence>
<dbReference type="GO" id="GO:0031012">
    <property type="term" value="C:extracellular matrix"/>
    <property type="evidence" value="ECO:0007669"/>
    <property type="project" value="TreeGrafter"/>
</dbReference>
<dbReference type="SMART" id="SM00832">
    <property type="entry name" value="C8"/>
    <property type="match status" value="2"/>
</dbReference>
<evidence type="ECO:0000256" key="1">
    <source>
        <dbReference type="ARBA" id="ARBA00004251"/>
    </source>
</evidence>
<name>A0AAN7XEN0_ELEMC</name>
<dbReference type="Pfam" id="PF00094">
    <property type="entry name" value="VWD"/>
    <property type="match status" value="4"/>
</dbReference>
<feature type="compositionally biased region" description="Low complexity" evidence="9">
    <location>
        <begin position="1535"/>
        <end position="1566"/>
    </location>
</feature>
<dbReference type="PROSITE" id="PS51233">
    <property type="entry name" value="VWFD"/>
    <property type="match status" value="3"/>
</dbReference>
<dbReference type="SMART" id="SM00137">
    <property type="entry name" value="MAM"/>
    <property type="match status" value="3"/>
</dbReference>
<comment type="subunit">
    <text evidence="7">Probably forms covalent oligomers.</text>
</comment>
<feature type="compositionally biased region" description="Polar residues" evidence="9">
    <location>
        <begin position="1479"/>
        <end position="1491"/>
    </location>
</feature>
<dbReference type="CDD" id="cd19941">
    <property type="entry name" value="TIL"/>
    <property type="match status" value="2"/>
</dbReference>
<keyword evidence="4" id="KW-1015">Disulfide bond</keyword>
<feature type="chain" id="PRO_5043038572" description="Zonadhesin" evidence="10">
    <location>
        <begin position="28"/>
        <end position="2035"/>
    </location>
</feature>
<feature type="signal peptide" evidence="10">
    <location>
        <begin position="1"/>
        <end position="27"/>
    </location>
</feature>
<dbReference type="InterPro" id="IPR002919">
    <property type="entry name" value="TIL_dom"/>
</dbReference>
<dbReference type="SUPFAM" id="SSF49899">
    <property type="entry name" value="Concanavalin A-like lectins/glucanases"/>
    <property type="match status" value="3"/>
</dbReference>
<dbReference type="PRINTS" id="PR00020">
    <property type="entry name" value="MAMDOMAIN"/>
</dbReference>
<dbReference type="PANTHER" id="PTHR11339:SF374">
    <property type="entry name" value="ZONADHESIN"/>
    <property type="match status" value="1"/>
</dbReference>
<feature type="domain" description="VWFD" evidence="12">
    <location>
        <begin position="1818"/>
        <end position="2035"/>
    </location>
</feature>
<proteinExistence type="predicted"/>
<dbReference type="InterPro" id="IPR014853">
    <property type="entry name" value="VWF/SSPO/ZAN-like_Cys-rich_dom"/>
</dbReference>
<dbReference type="CDD" id="cd06263">
    <property type="entry name" value="MAM"/>
    <property type="match status" value="3"/>
</dbReference>
<dbReference type="GO" id="GO:0005886">
    <property type="term" value="C:plasma membrane"/>
    <property type="evidence" value="ECO:0007669"/>
    <property type="project" value="UniProtKB-SubCell"/>
</dbReference>
<protein>
    <recommendedName>
        <fullName evidence="8">Zonadhesin</fullName>
    </recommendedName>
</protein>
<dbReference type="Pfam" id="PF00629">
    <property type="entry name" value="MAM"/>
    <property type="match status" value="3"/>
</dbReference>
<dbReference type="Pfam" id="PF12714">
    <property type="entry name" value="TILa"/>
    <property type="match status" value="1"/>
</dbReference>
<evidence type="ECO:0000259" key="11">
    <source>
        <dbReference type="PROSITE" id="PS50060"/>
    </source>
</evidence>
<dbReference type="InterPro" id="IPR025615">
    <property type="entry name" value="TILa_dom"/>
</dbReference>
<dbReference type="GO" id="GO:0005615">
    <property type="term" value="C:extracellular space"/>
    <property type="evidence" value="ECO:0007669"/>
    <property type="project" value="TreeGrafter"/>
</dbReference>
<comment type="function">
    <text evidence="6">Binds in a species-specific manner to the zona pellucida of the egg. May be involved in gamete recognition and/or signaling.</text>
</comment>
<accession>A0AAN7XEN0</accession>
<dbReference type="Proteomes" id="UP001346869">
    <property type="component" value="Unassembled WGS sequence"/>
</dbReference>
<feature type="region of interest" description="Disordered" evidence="9">
    <location>
        <begin position="1868"/>
        <end position="1926"/>
    </location>
</feature>
<feature type="compositionally biased region" description="Low complexity" evidence="9">
    <location>
        <begin position="1655"/>
        <end position="1684"/>
    </location>
</feature>
<evidence type="ECO:0000256" key="2">
    <source>
        <dbReference type="ARBA" id="ARBA00022475"/>
    </source>
</evidence>
<keyword evidence="14" id="KW-1185">Reference proteome</keyword>
<dbReference type="FunFam" id="2.60.120.200:FF:000128">
    <property type="entry name" value="enteropeptidase isoform X2"/>
    <property type="match status" value="2"/>
</dbReference>
<comment type="subcellular location">
    <subcellularLocation>
        <location evidence="1">Cell membrane</location>
        <topology evidence="1">Single-pass type I membrane protein</topology>
    </subcellularLocation>
</comment>
<comment type="caution">
    <text evidence="13">The sequence shown here is derived from an EMBL/GenBank/DDBJ whole genome shotgun (WGS) entry which is preliminary data.</text>
</comment>
<dbReference type="Gene3D" id="2.10.25.10">
    <property type="entry name" value="Laminin"/>
    <property type="match status" value="2"/>
</dbReference>
<feature type="domain" description="VWFD" evidence="12">
    <location>
        <begin position="600"/>
        <end position="780"/>
    </location>
</feature>
<sequence>MLGGILKDLLVTVTLLLLTQTWTQCRAEIDFPLVTLPDWKKNSEYFTQCSYDGHNNQICDWTQQRTEYVTILESGPLVLKGEACLEFWYLAPAAAYGITLRTLLKSSTGLREIWTSPVLPRDSWRQVFVPLNIIEPGTRVVIEAVSTEGQFAFNRLGVRRGSCGQQCESNTEFWTDESTRCLCSGGQLSCSHTQCPKGQICGPQIESSVGIPASGICTIHSHTDCSTFDGVLFRFMASCTYTLAKTCSPSETLPLFSVEVVNEHKRNSSLPTVQEVIVEIGNFTVSLLKRQTHRIVVNGVWKKLPLRLNNGSVKVKSNPVAVELETSFGLSVSYDNSGAVQVTLPSTYSDQVCGLCGNYNHLREDDFRKPDGTNAHDATALAESWRTGQSTSSCDTILVPHQCDPLEEAEYASELYCGGLLSSTGPFAGCLSVLGAESYFRACVVGMCSTHGDTAVLCETFQIYSDICQEAGVNIPILRNSTLCPLQCGENSHYNSCADGCPEMCSSLDVVGSCGSCEERCECDSGFKLSRGKCVAAEDCGCWYNGKHYEKEATFSKGECEQQCQCMGKNEVQCTTMHCSANEVCKVKEGVKGCFPFEPATCSVYGDPHYITFDGMAYDFQGGCSYTLTTTCGGESSVQFTVIGHNMHLGHTNSTPSKLQAVDLQVDDLYVTLNQSGEVYVNKSKVRLPYSTNGSYGSVWVYLKNNYIILETTFGLRMIIDAKNRLFLHVDERYKYELCGLCGTFSGRQDDDFVTPGGQNATGPFEFGDSWKLPGNNECVSHPEDPRLCNDDEENEAYNECYTLLGDAFKPCHETIHPSIYLSSCVYDYCATRGDRHTLCESLKSYAVACQVAGVEIPHWQIDTACDDLTPTTTLPPPTTPTSTPDHTFCPINCDFEKNLCGWEQLVQDSFDWTRHSGPTPSSLTGPNHDHTTGAGFYMYIDGRSVTHGDSARLWSSMCHYEGPLCLHFWYHMYGSATAMALNIYLLKDNKATKLWSTMNNQGPEWHLGYADIRVSGPFQILVEGIRGSDAKSDVAIDDISMNFGSCSGSVPGLVSGTVFPSSSAQVLPSHPICNIDCSFDSSLCSWSQMITDAFDWTWQSGSTPTLMTGPSADHTGDGRYLYIESNSASHGDTARLISSECSDSGPQCLQFWYHMYGSADTMGLHVYLLQDRLAEAVFWKTNDQGNMWQRAQVDIRTAGAFQIIIEGRRGSNEESDLAIDDVKLYRGRCSDLSGVDVTSPPKPNGSTASPSVVVPTTADPEPPLVNVTAQPPVTTQPPVTAQPPAANVTIPPVVEATTDFNKDNVTEAPDNRHPVCQLDCNYERDLCQWTQLLTDVIDWTRHSGSTPTIMTGPSSDHTTGGGHYIYIEANSASHGDTARLISSECSDSGPQCLQFWYHMYGSADTMGLNVYLLQNRLADAVWWKRNDHGNMWHLAQVDLATSGAFQVIFEGRIGSTDQSDVAIDDVSLHRGHCRDLAQPTTPASTTSNPVATELPPENNSTQPASTTTFTTTIPTTTFTTTIPTTTVAPTACDTQSPTKPETTTTPQFPTTSTPAETTTTGPQTTARPNPPTTEHPARNNSYTTATTNNSYTTTTNHSYITATTNNSYTTTTNHSYTTATTNNSYTTTTNHSYITATTNNSYTTTTNHSYITATTNNIKPPTTATPQPPQTTATPSSATTTARPQPPITPVPTPSCPENSHYTTCIPTCSPTCTHLNGPPHCTEDEGCVQGCVCDEGFVQKKRVCVPIQQCGCVDRNGTKYDFSDVWYTNHCSQKCECEKDHGVGKIDCDDKDECDGNAVCLQNDEGNYYCQSTGFSECTIREDPEYRTFDKMKHDFEGDHSYVLVQTNNLPNNLPHVYIESINTVQDEDDSHEHEDSSSEEDHSRRVRDDDEDDHDNDHDDDDDDDSKHDHSSEEDKEHHSLQELKIRVYDHTVLLKKNRRLVVDGRITDTPASPTAGLKIWEHSSRIYLKTDFGLLVEFDGKGKAGIILPRMYKRKVGGLCGNFDGKKENDMMKPDGTRAKNTQEFGESWRV</sequence>
<feature type="domain" description="MAM" evidence="11">
    <location>
        <begin position="76"/>
        <end position="165"/>
    </location>
</feature>
<organism evidence="13 14">
    <name type="scientific">Eleginops maclovinus</name>
    <name type="common">Patagonian blennie</name>
    <name type="synonym">Eleginus maclovinus</name>
    <dbReference type="NCBI Taxonomy" id="56733"/>
    <lineage>
        <taxon>Eukaryota</taxon>
        <taxon>Metazoa</taxon>
        <taxon>Chordata</taxon>
        <taxon>Craniata</taxon>
        <taxon>Vertebrata</taxon>
        <taxon>Euteleostomi</taxon>
        <taxon>Actinopterygii</taxon>
        <taxon>Neopterygii</taxon>
        <taxon>Teleostei</taxon>
        <taxon>Neoteleostei</taxon>
        <taxon>Acanthomorphata</taxon>
        <taxon>Eupercaria</taxon>
        <taxon>Perciformes</taxon>
        <taxon>Notothenioidei</taxon>
        <taxon>Eleginopidae</taxon>
        <taxon>Eleginops</taxon>
    </lineage>
</organism>
<evidence type="ECO:0000256" key="10">
    <source>
        <dbReference type="SAM" id="SignalP"/>
    </source>
</evidence>
<feature type="compositionally biased region" description="Acidic residues" evidence="9">
    <location>
        <begin position="1892"/>
        <end position="1907"/>
    </location>
</feature>
<dbReference type="Pfam" id="PF08742">
    <property type="entry name" value="C8"/>
    <property type="match status" value="2"/>
</dbReference>
<reference evidence="13 14" key="1">
    <citation type="journal article" date="2023" name="Genes (Basel)">
        <title>Chromosome-Level Genome Assembly and Circadian Gene Repertoire of the Patagonia Blennie Eleginops maclovinus-The Closest Ancestral Proxy of Antarctic Cryonotothenioids.</title>
        <authorList>
            <person name="Cheng C.C."/>
            <person name="Rivera-Colon A.G."/>
            <person name="Minhas B.F."/>
            <person name="Wilson L."/>
            <person name="Rayamajhi N."/>
            <person name="Vargas-Chacoff L."/>
            <person name="Catchen J.M."/>
        </authorList>
    </citation>
    <scope>NUCLEOTIDE SEQUENCE [LARGE SCALE GENOMIC DNA]</scope>
    <source>
        <strain evidence="13">JMC-PN-2008</strain>
    </source>
</reference>
<dbReference type="InterPro" id="IPR013320">
    <property type="entry name" value="ConA-like_dom_sf"/>
</dbReference>
<feature type="region of interest" description="Disordered" evidence="9">
    <location>
        <begin position="1655"/>
        <end position="1695"/>
    </location>
</feature>
<keyword evidence="5" id="KW-0325">Glycoprotein</keyword>
<feature type="region of interest" description="Disordered" evidence="9">
    <location>
        <begin position="1234"/>
        <end position="1265"/>
    </location>
</feature>
<feature type="domain" description="MAM" evidence="11">
    <location>
        <begin position="1319"/>
        <end position="1476"/>
    </location>
</feature>
<dbReference type="PANTHER" id="PTHR11339">
    <property type="entry name" value="EXTRACELLULAR MATRIX GLYCOPROTEIN RELATED"/>
    <property type="match status" value="1"/>
</dbReference>
<dbReference type="InterPro" id="IPR000998">
    <property type="entry name" value="MAM_dom"/>
</dbReference>
<evidence type="ECO:0000256" key="3">
    <source>
        <dbReference type="ARBA" id="ARBA00022737"/>
    </source>
</evidence>
<feature type="compositionally biased region" description="Basic and acidic residues" evidence="9">
    <location>
        <begin position="1873"/>
        <end position="1891"/>
    </location>
</feature>
<dbReference type="SUPFAM" id="SSF57567">
    <property type="entry name" value="Serine protease inhibitors"/>
    <property type="match status" value="2"/>
</dbReference>
<evidence type="ECO:0000256" key="5">
    <source>
        <dbReference type="ARBA" id="ARBA00023180"/>
    </source>
</evidence>
<feature type="region of interest" description="Disordered" evidence="9">
    <location>
        <begin position="1476"/>
        <end position="1594"/>
    </location>
</feature>
<reference evidence="13 14" key="2">
    <citation type="journal article" date="2023" name="Mol. Biol. Evol.">
        <title>Genomics of Secondarily Temperate Adaptation in the Only Non-Antarctic Icefish.</title>
        <authorList>
            <person name="Rivera-Colon A.G."/>
            <person name="Rayamajhi N."/>
            <person name="Minhas B.F."/>
            <person name="Madrigal G."/>
            <person name="Bilyk K.T."/>
            <person name="Yoon V."/>
            <person name="Hune M."/>
            <person name="Gregory S."/>
            <person name="Cheng C.H.C."/>
            <person name="Catchen J.M."/>
        </authorList>
    </citation>
    <scope>NUCLEOTIDE SEQUENCE [LARGE SCALE GENOMIC DNA]</scope>
    <source>
        <strain evidence="13">JMC-PN-2008</strain>
    </source>
</reference>
<dbReference type="InterPro" id="IPR001846">
    <property type="entry name" value="VWF_type-D"/>
</dbReference>
<evidence type="ECO:0000313" key="14">
    <source>
        <dbReference type="Proteomes" id="UP001346869"/>
    </source>
</evidence>
<dbReference type="PROSITE" id="PS50060">
    <property type="entry name" value="MAM_2"/>
    <property type="match status" value="4"/>
</dbReference>
<keyword evidence="10" id="KW-0732">Signal</keyword>